<comment type="similarity">
    <text evidence="2">Belongs to the nucleotide-sugar transporter family. SLC35A subfamily.</text>
</comment>
<evidence type="ECO:0000313" key="8">
    <source>
        <dbReference type="EMBL" id="VDK71616.1"/>
    </source>
</evidence>
<feature type="transmembrane region" description="Helical" evidence="7">
    <location>
        <begin position="286"/>
        <end position="304"/>
    </location>
</feature>
<evidence type="ECO:0000256" key="3">
    <source>
        <dbReference type="ARBA" id="ARBA00022597"/>
    </source>
</evidence>
<feature type="transmembrane region" description="Helical" evidence="7">
    <location>
        <begin position="260"/>
        <end position="279"/>
    </location>
</feature>
<dbReference type="STRING" id="42156.A0A3P6SAT7"/>
<reference evidence="8 9" key="1">
    <citation type="submission" date="2018-08" db="EMBL/GenBank/DDBJ databases">
        <authorList>
            <person name="Laetsch R D."/>
            <person name="Stevens L."/>
            <person name="Kumar S."/>
            <person name="Blaxter L. M."/>
        </authorList>
    </citation>
    <scope>NUCLEOTIDE SEQUENCE [LARGE SCALE GENOMIC DNA]</scope>
</reference>
<keyword evidence="3" id="KW-0762">Sugar transport</keyword>
<keyword evidence="3" id="KW-0813">Transport</keyword>
<evidence type="ECO:0000256" key="6">
    <source>
        <dbReference type="ARBA" id="ARBA00023136"/>
    </source>
</evidence>
<proteinExistence type="inferred from homology"/>
<keyword evidence="4 7" id="KW-0812">Transmembrane</keyword>
<dbReference type="GO" id="GO:0000139">
    <property type="term" value="C:Golgi membrane"/>
    <property type="evidence" value="ECO:0007669"/>
    <property type="project" value="InterPro"/>
</dbReference>
<feature type="transmembrane region" description="Helical" evidence="7">
    <location>
        <begin position="70"/>
        <end position="88"/>
    </location>
</feature>
<keyword evidence="9" id="KW-1185">Reference proteome</keyword>
<dbReference type="Gene3D" id="1.10.3730.20">
    <property type="match status" value="1"/>
</dbReference>
<dbReference type="Proteomes" id="UP000277928">
    <property type="component" value="Unassembled WGS sequence"/>
</dbReference>
<evidence type="ECO:0000256" key="1">
    <source>
        <dbReference type="ARBA" id="ARBA00004141"/>
    </source>
</evidence>
<dbReference type="PIRSF" id="PIRSF005799">
    <property type="entry name" value="UDP-gal_transpt"/>
    <property type="match status" value="1"/>
</dbReference>
<dbReference type="OrthoDB" id="408493at2759"/>
<dbReference type="EMBL" id="UYRX01000053">
    <property type="protein sequence ID" value="VDK71616.1"/>
    <property type="molecule type" value="Genomic_DNA"/>
</dbReference>
<dbReference type="InterPro" id="IPR037185">
    <property type="entry name" value="EmrE-like"/>
</dbReference>
<evidence type="ECO:0000256" key="4">
    <source>
        <dbReference type="ARBA" id="ARBA00022692"/>
    </source>
</evidence>
<keyword evidence="6 7" id="KW-0472">Membrane</keyword>
<evidence type="ECO:0000256" key="5">
    <source>
        <dbReference type="ARBA" id="ARBA00022989"/>
    </source>
</evidence>
<feature type="transmembrane region" description="Helical" evidence="7">
    <location>
        <begin position="220"/>
        <end position="240"/>
    </location>
</feature>
<protein>
    <submittedName>
        <fullName evidence="8">Uncharacterized protein</fullName>
    </submittedName>
</protein>
<name>A0A3P6SAT7_LITSI</name>
<evidence type="ECO:0000313" key="9">
    <source>
        <dbReference type="Proteomes" id="UP000277928"/>
    </source>
</evidence>
<feature type="transmembrane region" description="Helical" evidence="7">
    <location>
        <begin position="310"/>
        <end position="329"/>
    </location>
</feature>
<evidence type="ECO:0000256" key="2">
    <source>
        <dbReference type="ARBA" id="ARBA00009976"/>
    </source>
</evidence>
<keyword evidence="5 7" id="KW-1133">Transmembrane helix</keyword>
<dbReference type="PANTHER" id="PTHR10231">
    <property type="entry name" value="NUCLEOTIDE-SUGAR TRANSMEMBRANE TRANSPORTER"/>
    <property type="match status" value="1"/>
</dbReference>
<dbReference type="AlphaFoldDB" id="A0A3P6SAT7"/>
<accession>A0A3P6SAT7</accession>
<gene>
    <name evidence="8" type="ORF">NLS_LOCUS1492</name>
</gene>
<evidence type="ECO:0000256" key="7">
    <source>
        <dbReference type="SAM" id="Phobius"/>
    </source>
</evidence>
<feature type="transmembrane region" description="Helical" evidence="7">
    <location>
        <begin position="188"/>
        <end position="208"/>
    </location>
</feature>
<sequence>MSSHDGDSKRQHNGRTWIKKYASAEKRDIAIKYLSLTVLVIQNASQVLVMRCLKIMYEDIIKQPIDTLKVCVPAVIYVIQNNLLYIAVSNLPAATYMVTYQLKILTTAIFTVTILRRRLSAFQWFALVLLFGGIALVQLTQKKKKLFENDQRMNTRMTKENITSIQNDSSKIAKSETPYNHIVEQNPINGFSAVLVACILSGFSGIYLEKILKNSDVSVWVRNMQLAVISLPVALANVFIQDSKRVLERGMFVGFDIAVWYPITLSSIGGITVAVVIKYADNILKAFAASIAIIVACIASALLFQFRPAVLFHVGTVFVIGAIFIYSLFPYKKKYEQAPTEPPHTTEQKEETEAV</sequence>
<comment type="subcellular location">
    <subcellularLocation>
        <location evidence="1">Membrane</location>
        <topology evidence="1">Multi-pass membrane protein</topology>
    </subcellularLocation>
</comment>
<dbReference type="GO" id="GO:0015165">
    <property type="term" value="F:pyrimidine nucleotide-sugar transmembrane transporter activity"/>
    <property type="evidence" value="ECO:0007669"/>
    <property type="project" value="InterPro"/>
</dbReference>
<dbReference type="OMA" id="IEEDMMT"/>
<dbReference type="SUPFAM" id="SSF103481">
    <property type="entry name" value="Multidrug resistance efflux transporter EmrE"/>
    <property type="match status" value="1"/>
</dbReference>
<dbReference type="Pfam" id="PF04142">
    <property type="entry name" value="Nuc_sug_transp"/>
    <property type="match status" value="1"/>
</dbReference>
<dbReference type="NCBIfam" id="TIGR00803">
    <property type="entry name" value="nst"/>
    <property type="match status" value="2"/>
</dbReference>
<organism evidence="8 9">
    <name type="scientific">Litomosoides sigmodontis</name>
    <name type="common">Filarial nematode worm</name>
    <dbReference type="NCBI Taxonomy" id="42156"/>
    <lineage>
        <taxon>Eukaryota</taxon>
        <taxon>Metazoa</taxon>
        <taxon>Ecdysozoa</taxon>
        <taxon>Nematoda</taxon>
        <taxon>Chromadorea</taxon>
        <taxon>Rhabditida</taxon>
        <taxon>Spirurina</taxon>
        <taxon>Spiruromorpha</taxon>
        <taxon>Filarioidea</taxon>
        <taxon>Onchocercidae</taxon>
        <taxon>Litomosoides</taxon>
    </lineage>
</organism>
<feature type="transmembrane region" description="Helical" evidence="7">
    <location>
        <begin position="122"/>
        <end position="140"/>
    </location>
</feature>
<dbReference type="InterPro" id="IPR007271">
    <property type="entry name" value="Nuc_sug_transpt"/>
</dbReference>